<feature type="transmembrane region" description="Helical" evidence="10">
    <location>
        <begin position="137"/>
        <end position="159"/>
    </location>
</feature>
<evidence type="ECO:0000256" key="3">
    <source>
        <dbReference type="ARBA" id="ARBA00007069"/>
    </source>
</evidence>
<evidence type="ECO:0000256" key="9">
    <source>
        <dbReference type="ARBA" id="ARBA00023136"/>
    </source>
</evidence>
<dbReference type="InterPro" id="IPR000515">
    <property type="entry name" value="MetI-like"/>
</dbReference>
<accession>A0ABX8DIG9</accession>
<evidence type="ECO:0000256" key="10">
    <source>
        <dbReference type="RuleBase" id="RU363032"/>
    </source>
</evidence>
<dbReference type="Gene3D" id="1.10.3720.10">
    <property type="entry name" value="MetI-like"/>
    <property type="match status" value="1"/>
</dbReference>
<feature type="transmembrane region" description="Helical" evidence="10">
    <location>
        <begin position="50"/>
        <end position="71"/>
    </location>
</feature>
<evidence type="ECO:0000256" key="4">
    <source>
        <dbReference type="ARBA" id="ARBA00022448"/>
    </source>
</evidence>
<evidence type="ECO:0000256" key="5">
    <source>
        <dbReference type="ARBA" id="ARBA00022475"/>
    </source>
</evidence>
<keyword evidence="5" id="KW-1003">Cell membrane</keyword>
<reference evidence="13 14" key="1">
    <citation type="journal article" date="2012" name="Int. J. Syst. Evol. Microbiol.">
        <title>Shewanella dokdonensis sp. nov., isolated from seawater.</title>
        <authorList>
            <person name="Sung H.R."/>
            <person name="Yoon J.H."/>
            <person name="Ghim S.Y."/>
        </authorList>
    </citation>
    <scope>NUCLEOTIDE SEQUENCE [LARGE SCALE GENOMIC DNA]</scope>
    <source>
        <strain evidence="13 14">DSM 23626</strain>
    </source>
</reference>
<keyword evidence="8 10" id="KW-1133">Transmembrane helix</keyword>
<organism evidence="13 14">
    <name type="scientific">Shewanella dokdonensis</name>
    <dbReference type="NCBI Taxonomy" id="712036"/>
    <lineage>
        <taxon>Bacteria</taxon>
        <taxon>Pseudomonadati</taxon>
        <taxon>Pseudomonadota</taxon>
        <taxon>Gammaproteobacteria</taxon>
        <taxon>Alteromonadales</taxon>
        <taxon>Shewanellaceae</taxon>
        <taxon>Shewanella</taxon>
    </lineage>
</organism>
<sequence length="247" mass="26736">MALLTEYEVAALLLSLKVSLTAVCCSLPAGIFIAWVLARFDFPGKSLLDGVIHLPLVLPPVVVGYLLLISMGRAGWIGHWLYETFGISFAFSWRGAALAAAVVSFPLMVRAIRQAFEAVDTRLEQAARTLGAGRLRVFFTISLPLTAPGIVSGMVLAFARSLGEFGSTITFVSNIPGETRTIPLAMYSFIETPGAEAQAGRLCVIAIVISLLSLVASQWLGKRHSRGLMENAEYQCKTPVRRDFARC</sequence>
<comment type="similarity">
    <text evidence="3 11">Belongs to the binding-protein-dependent transport system permease family. CysTW subfamily.</text>
</comment>
<keyword evidence="9 10" id="KW-0472">Membrane</keyword>
<feature type="transmembrane region" description="Helical" evidence="10">
    <location>
        <begin position="199"/>
        <end position="220"/>
    </location>
</feature>
<feature type="transmembrane region" description="Helical" evidence="10">
    <location>
        <begin position="20"/>
        <end position="38"/>
    </location>
</feature>
<evidence type="ECO:0000313" key="14">
    <source>
        <dbReference type="Proteomes" id="UP000676428"/>
    </source>
</evidence>
<name>A0ABX8DIG9_9GAMM</name>
<evidence type="ECO:0000256" key="6">
    <source>
        <dbReference type="ARBA" id="ARBA00022505"/>
    </source>
</evidence>
<keyword evidence="7 10" id="KW-0812">Transmembrane</keyword>
<evidence type="ECO:0000256" key="8">
    <source>
        <dbReference type="ARBA" id="ARBA00022989"/>
    </source>
</evidence>
<feature type="domain" description="ABC transmembrane type-1" evidence="12">
    <location>
        <begin position="12"/>
        <end position="220"/>
    </location>
</feature>
<dbReference type="Proteomes" id="UP000676428">
    <property type="component" value="Chromosome"/>
</dbReference>
<dbReference type="Pfam" id="PF00528">
    <property type="entry name" value="BPD_transp_1"/>
    <property type="match status" value="1"/>
</dbReference>
<evidence type="ECO:0000256" key="11">
    <source>
        <dbReference type="RuleBase" id="RU365097"/>
    </source>
</evidence>
<dbReference type="SUPFAM" id="SSF161098">
    <property type="entry name" value="MetI-like"/>
    <property type="match status" value="1"/>
</dbReference>
<keyword evidence="4 10" id="KW-0813">Transport</keyword>
<dbReference type="InterPro" id="IPR011867">
    <property type="entry name" value="ModB_ABC"/>
</dbReference>
<evidence type="ECO:0000256" key="2">
    <source>
        <dbReference type="ARBA" id="ARBA00004651"/>
    </source>
</evidence>
<protein>
    <recommendedName>
        <fullName evidence="11">Molybdenum transport system permease</fullName>
    </recommendedName>
</protein>
<evidence type="ECO:0000256" key="7">
    <source>
        <dbReference type="ARBA" id="ARBA00022692"/>
    </source>
</evidence>
<keyword evidence="11" id="KW-0997">Cell inner membrane</keyword>
<dbReference type="NCBIfam" id="TIGR02141">
    <property type="entry name" value="modB_ABC"/>
    <property type="match status" value="1"/>
</dbReference>
<proteinExistence type="inferred from homology"/>
<feature type="transmembrane region" description="Helical" evidence="10">
    <location>
        <begin position="91"/>
        <end position="112"/>
    </location>
</feature>
<evidence type="ECO:0000259" key="12">
    <source>
        <dbReference type="PROSITE" id="PS50928"/>
    </source>
</evidence>
<dbReference type="NCBIfam" id="NF006939">
    <property type="entry name" value="PRK09421.1"/>
    <property type="match status" value="1"/>
</dbReference>
<dbReference type="PROSITE" id="PS50928">
    <property type="entry name" value="ABC_TM1"/>
    <property type="match status" value="1"/>
</dbReference>
<comment type="subcellular location">
    <subcellularLocation>
        <location evidence="11">Cell inner membrane</location>
        <topology evidence="11">Multi-pass membrane protein</topology>
    </subcellularLocation>
    <subcellularLocation>
        <location evidence="2 10">Cell membrane</location>
        <topology evidence="2 10">Multi-pass membrane protein</topology>
    </subcellularLocation>
</comment>
<keyword evidence="6 11" id="KW-0500">Molybdenum</keyword>
<gene>
    <name evidence="13" type="primary">modB</name>
    <name evidence="13" type="ORF">KHX94_08455</name>
</gene>
<keyword evidence="14" id="KW-1185">Reference proteome</keyword>
<dbReference type="PANTHER" id="PTHR30183">
    <property type="entry name" value="MOLYBDENUM TRANSPORT SYSTEM PERMEASE PROTEIN MODB"/>
    <property type="match status" value="1"/>
</dbReference>
<comment type="function">
    <text evidence="1 11">Part of the binding-protein-dependent transport system for molybdenum; probably responsible for the translocation of the substrate across the membrane.</text>
</comment>
<evidence type="ECO:0000313" key="13">
    <source>
        <dbReference type="EMBL" id="QVK24480.1"/>
    </source>
</evidence>
<dbReference type="PANTHER" id="PTHR30183:SF3">
    <property type="entry name" value="MOLYBDENUM TRANSPORT SYSTEM PERMEASE PROTEIN MODB"/>
    <property type="match status" value="1"/>
</dbReference>
<dbReference type="CDD" id="cd06261">
    <property type="entry name" value="TM_PBP2"/>
    <property type="match status" value="1"/>
</dbReference>
<evidence type="ECO:0000256" key="1">
    <source>
        <dbReference type="ARBA" id="ARBA00002949"/>
    </source>
</evidence>
<dbReference type="EMBL" id="CP074572">
    <property type="protein sequence ID" value="QVK24480.1"/>
    <property type="molecule type" value="Genomic_DNA"/>
</dbReference>
<dbReference type="InterPro" id="IPR035906">
    <property type="entry name" value="MetI-like_sf"/>
</dbReference>
<dbReference type="RefSeq" id="WP_213683068.1">
    <property type="nucleotide sequence ID" value="NZ_CP074572.1"/>
</dbReference>